<dbReference type="InterPro" id="IPR003607">
    <property type="entry name" value="HD/PDEase_dom"/>
</dbReference>
<proteinExistence type="predicted"/>
<feature type="compositionally biased region" description="Polar residues" evidence="1">
    <location>
        <begin position="1"/>
        <end position="10"/>
    </location>
</feature>
<dbReference type="NCBIfam" id="TIGR03401">
    <property type="entry name" value="cyanamide_fam"/>
    <property type="match status" value="1"/>
</dbReference>
<evidence type="ECO:0000313" key="4">
    <source>
        <dbReference type="Proteomes" id="UP000269276"/>
    </source>
</evidence>
<evidence type="ECO:0000259" key="2">
    <source>
        <dbReference type="PROSITE" id="PS51831"/>
    </source>
</evidence>
<dbReference type="Pfam" id="PF01966">
    <property type="entry name" value="HD"/>
    <property type="match status" value="1"/>
</dbReference>
<dbReference type="VEuPathDB" id="FungiDB:BTJ68_09746"/>
<gene>
    <name evidence="3" type="ORF">D0863_04451</name>
</gene>
<organism evidence="3 4">
    <name type="scientific">Hortaea werneckii</name>
    <name type="common">Black yeast</name>
    <name type="synonym">Cladosporium werneckii</name>
    <dbReference type="NCBI Taxonomy" id="91943"/>
    <lineage>
        <taxon>Eukaryota</taxon>
        <taxon>Fungi</taxon>
        <taxon>Dikarya</taxon>
        <taxon>Ascomycota</taxon>
        <taxon>Pezizomycotina</taxon>
        <taxon>Dothideomycetes</taxon>
        <taxon>Dothideomycetidae</taxon>
        <taxon>Mycosphaerellales</taxon>
        <taxon>Teratosphaeriaceae</taxon>
        <taxon>Hortaea</taxon>
    </lineage>
</organism>
<dbReference type="PANTHER" id="PTHR35569">
    <property type="entry name" value="CYANAMIDE HYDRATASE DDI2-RELATED"/>
    <property type="match status" value="1"/>
</dbReference>
<accession>A0A3M7E7F4</accession>
<feature type="domain" description="HD" evidence="2">
    <location>
        <begin position="94"/>
        <end position="203"/>
    </location>
</feature>
<feature type="non-terminal residue" evidence="3">
    <location>
        <position position="1"/>
    </location>
</feature>
<dbReference type="SMART" id="SM00471">
    <property type="entry name" value="HDc"/>
    <property type="match status" value="1"/>
</dbReference>
<dbReference type="PANTHER" id="PTHR35569:SF1">
    <property type="entry name" value="CYANAMIDE HYDRATASE DDI2-RELATED"/>
    <property type="match status" value="1"/>
</dbReference>
<dbReference type="Gene3D" id="1.10.3210.10">
    <property type="entry name" value="Hypothetical protein af1432"/>
    <property type="match status" value="1"/>
</dbReference>
<protein>
    <recommendedName>
        <fullName evidence="2">HD domain-containing protein</fullName>
    </recommendedName>
</protein>
<evidence type="ECO:0000256" key="1">
    <source>
        <dbReference type="SAM" id="MobiDB-lite"/>
    </source>
</evidence>
<dbReference type="InterPro" id="IPR006674">
    <property type="entry name" value="HD_domain"/>
</dbReference>
<dbReference type="AlphaFoldDB" id="A0A3M7E7F4"/>
<name>A0A3M7E7F4_HORWE</name>
<dbReference type="EMBL" id="QWIP01000117">
    <property type="protein sequence ID" value="RMY72542.1"/>
    <property type="molecule type" value="Genomic_DNA"/>
</dbReference>
<feature type="region of interest" description="Disordered" evidence="1">
    <location>
        <begin position="1"/>
        <end position="20"/>
    </location>
</feature>
<dbReference type="InterPro" id="IPR017771">
    <property type="entry name" value="Cyanamide_hydratase_HD"/>
</dbReference>
<reference evidence="3 4" key="1">
    <citation type="journal article" date="2018" name="BMC Genomics">
        <title>Genomic evidence for intraspecific hybridization in a clonal and extremely halotolerant yeast.</title>
        <authorList>
            <person name="Gostincar C."/>
            <person name="Stajich J.E."/>
            <person name="Zupancic J."/>
            <person name="Zalar P."/>
            <person name="Gunde-Cimerman N."/>
        </authorList>
    </citation>
    <scope>NUCLEOTIDE SEQUENCE [LARGE SCALE GENOMIC DNA]</scope>
    <source>
        <strain evidence="3 4">EXF-2682</strain>
    </source>
</reference>
<dbReference type="Proteomes" id="UP000269276">
    <property type="component" value="Unassembled WGS sequence"/>
</dbReference>
<sequence>SRSELSSSDKATPHFQPPHLFIPPLREYQARGNMATPIEKHGWTAVPRSLEKLLAERQEKREPWPVKVEDLPLPDGSLVGKVMDYAKTHLPAQTFNHSLRVFFYGRAITLQHFPEWTYDPETLLLAALLHDIGTTDENQASTRLSFEFKGGFISLDVLASLGADPSQREAVCETIIRHQDLGGTGSITTLTAVIHFATVLDNAGLYPGLVHPDTIKDVTKRYPRNGWTGCFAGVIRRECEGKPWANTTRIEGFAEMVERNRVMEPFD</sequence>
<dbReference type="PROSITE" id="PS51831">
    <property type="entry name" value="HD"/>
    <property type="match status" value="1"/>
</dbReference>
<dbReference type="SUPFAM" id="SSF109604">
    <property type="entry name" value="HD-domain/PDEase-like"/>
    <property type="match status" value="1"/>
</dbReference>
<evidence type="ECO:0000313" key="3">
    <source>
        <dbReference type="EMBL" id="RMY72542.1"/>
    </source>
</evidence>
<dbReference type="OrthoDB" id="409121at2759"/>
<comment type="caution">
    <text evidence="3">The sequence shown here is derived from an EMBL/GenBank/DDBJ whole genome shotgun (WGS) entry which is preliminary data.</text>
</comment>
<dbReference type="CDD" id="cd00077">
    <property type="entry name" value="HDc"/>
    <property type="match status" value="1"/>
</dbReference>